<evidence type="ECO:0000313" key="1">
    <source>
        <dbReference type="EMBL" id="MEQ2221808.1"/>
    </source>
</evidence>
<evidence type="ECO:0000313" key="2">
    <source>
        <dbReference type="Proteomes" id="UP001482620"/>
    </source>
</evidence>
<dbReference type="EMBL" id="JAHRIQ010001948">
    <property type="protein sequence ID" value="MEQ2221808.1"/>
    <property type="molecule type" value="Genomic_DNA"/>
</dbReference>
<protein>
    <submittedName>
        <fullName evidence="1">Uncharacterized protein</fullName>
    </submittedName>
</protein>
<dbReference type="Proteomes" id="UP001482620">
    <property type="component" value="Unassembled WGS sequence"/>
</dbReference>
<sequence>MCHTDLWVAGELVPISTPCKCVGQKSEPEEFLLTGTIEGSCILLRFEPGKLCQKTQRCLVDSGDVI</sequence>
<reference evidence="1 2" key="1">
    <citation type="submission" date="2021-06" db="EMBL/GenBank/DDBJ databases">
        <authorList>
            <person name="Palmer J.M."/>
        </authorList>
    </citation>
    <scope>NUCLEOTIDE SEQUENCE [LARGE SCALE GENOMIC DNA]</scope>
    <source>
        <strain evidence="2">if_2019</strain>
        <tissue evidence="1">Muscle</tissue>
    </source>
</reference>
<accession>A0ABV0SML4</accession>
<keyword evidence="2" id="KW-1185">Reference proteome</keyword>
<organism evidence="1 2">
    <name type="scientific">Ilyodon furcidens</name>
    <name type="common">goldbreast splitfin</name>
    <dbReference type="NCBI Taxonomy" id="33524"/>
    <lineage>
        <taxon>Eukaryota</taxon>
        <taxon>Metazoa</taxon>
        <taxon>Chordata</taxon>
        <taxon>Craniata</taxon>
        <taxon>Vertebrata</taxon>
        <taxon>Euteleostomi</taxon>
        <taxon>Actinopterygii</taxon>
        <taxon>Neopterygii</taxon>
        <taxon>Teleostei</taxon>
        <taxon>Neoteleostei</taxon>
        <taxon>Acanthomorphata</taxon>
        <taxon>Ovalentaria</taxon>
        <taxon>Atherinomorphae</taxon>
        <taxon>Cyprinodontiformes</taxon>
        <taxon>Goodeidae</taxon>
        <taxon>Ilyodon</taxon>
    </lineage>
</organism>
<proteinExistence type="predicted"/>
<gene>
    <name evidence="1" type="ORF">ILYODFUR_019442</name>
</gene>
<comment type="caution">
    <text evidence="1">The sequence shown here is derived from an EMBL/GenBank/DDBJ whole genome shotgun (WGS) entry which is preliminary data.</text>
</comment>
<name>A0ABV0SML4_9TELE</name>